<dbReference type="Gene3D" id="3.40.50.300">
    <property type="entry name" value="P-loop containing nucleotide triphosphate hydrolases"/>
    <property type="match status" value="1"/>
</dbReference>
<dbReference type="SUPFAM" id="SSF52540">
    <property type="entry name" value="P-loop containing nucleoside triphosphate hydrolases"/>
    <property type="match status" value="1"/>
</dbReference>
<dbReference type="GO" id="GO:0016887">
    <property type="term" value="F:ATP hydrolysis activity"/>
    <property type="evidence" value="ECO:0007669"/>
    <property type="project" value="InterPro"/>
</dbReference>
<evidence type="ECO:0000256" key="8">
    <source>
        <dbReference type="ARBA" id="ARBA00022989"/>
    </source>
</evidence>
<dbReference type="InterPro" id="IPR014851">
    <property type="entry name" value="BCS1_N"/>
</dbReference>
<dbReference type="GO" id="GO:0005524">
    <property type="term" value="F:ATP binding"/>
    <property type="evidence" value="ECO:0007669"/>
    <property type="project" value="UniProtKB-KW"/>
</dbReference>
<evidence type="ECO:0000256" key="3">
    <source>
        <dbReference type="ARBA" id="ARBA00022692"/>
    </source>
</evidence>
<dbReference type="AlphaFoldDB" id="A0A0D2FFC8"/>
<dbReference type="PANTHER" id="PTHR23070">
    <property type="entry name" value="BCS1 AAA-TYPE ATPASE"/>
    <property type="match status" value="1"/>
</dbReference>
<feature type="domain" description="AAA+ ATPase" evidence="14">
    <location>
        <begin position="260"/>
        <end position="406"/>
    </location>
</feature>
<protein>
    <recommendedName>
        <fullName evidence="18">AAA+ ATPase domain-containing protein</fullName>
    </recommendedName>
</protein>
<dbReference type="SMART" id="SM01024">
    <property type="entry name" value="BCS1_N"/>
    <property type="match status" value="1"/>
</dbReference>
<evidence type="ECO:0000256" key="13">
    <source>
        <dbReference type="SAM" id="Phobius"/>
    </source>
</evidence>
<accession>A0A0D2FFC8</accession>
<evidence type="ECO:0000256" key="6">
    <source>
        <dbReference type="ARBA" id="ARBA00022801"/>
    </source>
</evidence>
<dbReference type="RefSeq" id="XP_013319408.1">
    <property type="nucleotide sequence ID" value="XM_013463954.1"/>
</dbReference>
<dbReference type="Pfam" id="PF00004">
    <property type="entry name" value="AAA"/>
    <property type="match status" value="1"/>
</dbReference>
<comment type="catalytic activity">
    <reaction evidence="11">
        <text>ATP + H2O = ADP + phosphate + H(+)</text>
        <dbReference type="Rhea" id="RHEA:13065"/>
        <dbReference type="ChEBI" id="CHEBI:15377"/>
        <dbReference type="ChEBI" id="CHEBI:15378"/>
        <dbReference type="ChEBI" id="CHEBI:30616"/>
        <dbReference type="ChEBI" id="CHEBI:43474"/>
        <dbReference type="ChEBI" id="CHEBI:456216"/>
    </reaction>
    <physiologicalReaction direction="left-to-right" evidence="11">
        <dbReference type="Rhea" id="RHEA:13066"/>
    </physiologicalReaction>
</comment>
<evidence type="ECO:0000256" key="12">
    <source>
        <dbReference type="RuleBase" id="RU003651"/>
    </source>
</evidence>
<organism evidence="16 17">
    <name type="scientific">Exophiala xenobiotica</name>
    <dbReference type="NCBI Taxonomy" id="348802"/>
    <lineage>
        <taxon>Eukaryota</taxon>
        <taxon>Fungi</taxon>
        <taxon>Dikarya</taxon>
        <taxon>Ascomycota</taxon>
        <taxon>Pezizomycotina</taxon>
        <taxon>Eurotiomycetes</taxon>
        <taxon>Chaetothyriomycetidae</taxon>
        <taxon>Chaetothyriales</taxon>
        <taxon>Herpotrichiellaceae</taxon>
        <taxon>Exophiala</taxon>
    </lineage>
</organism>
<dbReference type="GO" id="GO:0005743">
    <property type="term" value="C:mitochondrial inner membrane"/>
    <property type="evidence" value="ECO:0007669"/>
    <property type="project" value="UniProtKB-SubCell"/>
</dbReference>
<evidence type="ECO:0000256" key="9">
    <source>
        <dbReference type="ARBA" id="ARBA00023128"/>
    </source>
</evidence>
<dbReference type="SMART" id="SM00382">
    <property type="entry name" value="AAA"/>
    <property type="match status" value="1"/>
</dbReference>
<keyword evidence="6" id="KW-0378">Hydrolase</keyword>
<evidence type="ECO:0000256" key="11">
    <source>
        <dbReference type="ARBA" id="ARBA00048778"/>
    </source>
</evidence>
<keyword evidence="17" id="KW-1185">Reference proteome</keyword>
<dbReference type="InterPro" id="IPR003960">
    <property type="entry name" value="ATPase_AAA_CS"/>
</dbReference>
<evidence type="ECO:0000256" key="4">
    <source>
        <dbReference type="ARBA" id="ARBA00022741"/>
    </source>
</evidence>
<dbReference type="STRING" id="348802.A0A0D2FFC8"/>
<dbReference type="InterPro" id="IPR057495">
    <property type="entry name" value="AAA_lid_BCS1"/>
</dbReference>
<feature type="transmembrane region" description="Helical" evidence="13">
    <location>
        <begin position="15"/>
        <end position="32"/>
    </location>
</feature>
<evidence type="ECO:0000313" key="16">
    <source>
        <dbReference type="EMBL" id="KIW58824.1"/>
    </source>
</evidence>
<sequence>MESLDPKVRGLLPGGYGPFFFFAQLILSATGIDIGPYEAQILTFIVFIAGLAYAYTRCIDFVNTKLMCHLTLDGSDVGYAPAARFIRHKFDKAKGRDLTVRSVRMNEDYDAIPIKDGFADLSKFQWTRQYMPGWGVHWFTYRGHWVRLCRSRRQFEVSGRPVRDDPWNETLRFSCFGFSPKPLMEMLDHAADEYDSSILQGMVSIFRPVDKCACWGHLATTRARGIDTVAMDEVARTRTRDDINRFLLNRAWYAERTIPYRRGYMLEGPPGTGKSSLVQALAGFFGLNTYLIPLLSKNLTEDNLATLFSMLPARCIVLFEDIDTAGIVVRTLNDGKLEAPAESDEDDEQTGVRCNISLAGLLNIIDGVGASEGRILMMTTNAIEKLDEALVRPGRIDVTIKFALATDEVAKALFSRLYKGCPGMTDDLAAAFACKFGGGKNSPAVIQSFVMEYPDEPQEAFELADRWIEEHVRVKKETPSRDEKLTYVEVEQKETTQLEEQPSRA</sequence>
<gene>
    <name evidence="16" type="ORF">PV05_03320</name>
</gene>
<evidence type="ECO:0000256" key="5">
    <source>
        <dbReference type="ARBA" id="ARBA00022792"/>
    </source>
</evidence>
<dbReference type="GeneID" id="25325228"/>
<dbReference type="OrthoDB" id="4155662at2759"/>
<keyword evidence="10 13" id="KW-0472">Membrane</keyword>
<comment type="similarity">
    <text evidence="2">Belongs to the AAA ATPase family. BCS1 subfamily.</text>
</comment>
<dbReference type="PROSITE" id="PS00674">
    <property type="entry name" value="AAA"/>
    <property type="match status" value="1"/>
</dbReference>
<keyword evidence="5" id="KW-0999">Mitochondrion inner membrane</keyword>
<evidence type="ECO:0000256" key="2">
    <source>
        <dbReference type="ARBA" id="ARBA00007448"/>
    </source>
</evidence>
<evidence type="ECO:0000259" key="14">
    <source>
        <dbReference type="SMART" id="SM00382"/>
    </source>
</evidence>
<proteinExistence type="inferred from homology"/>
<comment type="subcellular location">
    <subcellularLocation>
        <location evidence="1">Mitochondrion inner membrane</location>
        <topology evidence="1">Single-pass membrane protein</topology>
    </subcellularLocation>
</comment>
<evidence type="ECO:0000256" key="7">
    <source>
        <dbReference type="ARBA" id="ARBA00022840"/>
    </source>
</evidence>
<evidence type="ECO:0000259" key="15">
    <source>
        <dbReference type="SMART" id="SM01024"/>
    </source>
</evidence>
<dbReference type="InterPro" id="IPR003959">
    <property type="entry name" value="ATPase_AAA_core"/>
</dbReference>
<evidence type="ECO:0008006" key="18">
    <source>
        <dbReference type="Google" id="ProtNLM"/>
    </source>
</evidence>
<feature type="transmembrane region" description="Helical" evidence="13">
    <location>
        <begin position="39"/>
        <end position="56"/>
    </location>
</feature>
<dbReference type="InterPro" id="IPR027417">
    <property type="entry name" value="P-loop_NTPase"/>
</dbReference>
<dbReference type="InterPro" id="IPR050747">
    <property type="entry name" value="Mitochondrial_chaperone_BCS1"/>
</dbReference>
<feature type="domain" description="BCS1 N-terminal" evidence="15">
    <location>
        <begin position="47"/>
        <end position="229"/>
    </location>
</feature>
<evidence type="ECO:0000256" key="10">
    <source>
        <dbReference type="ARBA" id="ARBA00023136"/>
    </source>
</evidence>
<dbReference type="InterPro" id="IPR003593">
    <property type="entry name" value="AAA+_ATPase"/>
</dbReference>
<dbReference type="HOGENOM" id="CLU_010189_4_2_1"/>
<keyword evidence="8 13" id="KW-1133">Transmembrane helix</keyword>
<keyword evidence="4 12" id="KW-0547">Nucleotide-binding</keyword>
<keyword evidence="9" id="KW-0496">Mitochondrion</keyword>
<dbReference type="Proteomes" id="UP000054342">
    <property type="component" value="Unassembled WGS sequence"/>
</dbReference>
<dbReference type="Pfam" id="PF08740">
    <property type="entry name" value="BCS1_N"/>
    <property type="match status" value="1"/>
</dbReference>
<dbReference type="Pfam" id="PF25426">
    <property type="entry name" value="AAA_lid_BCS1"/>
    <property type="match status" value="1"/>
</dbReference>
<evidence type="ECO:0000256" key="1">
    <source>
        <dbReference type="ARBA" id="ARBA00004434"/>
    </source>
</evidence>
<reference evidence="16 17" key="1">
    <citation type="submission" date="2015-01" db="EMBL/GenBank/DDBJ databases">
        <title>The Genome Sequence of Exophiala xenobiotica CBS118157.</title>
        <authorList>
            <consortium name="The Broad Institute Genomics Platform"/>
            <person name="Cuomo C."/>
            <person name="de Hoog S."/>
            <person name="Gorbushina A."/>
            <person name="Stielow B."/>
            <person name="Teixiera M."/>
            <person name="Abouelleil A."/>
            <person name="Chapman S.B."/>
            <person name="Priest M."/>
            <person name="Young S.K."/>
            <person name="Wortman J."/>
            <person name="Nusbaum C."/>
            <person name="Birren B."/>
        </authorList>
    </citation>
    <scope>NUCLEOTIDE SEQUENCE [LARGE SCALE GENOMIC DNA]</scope>
    <source>
        <strain evidence="16 17">CBS 118157</strain>
    </source>
</reference>
<keyword evidence="7 12" id="KW-0067">ATP-binding</keyword>
<name>A0A0D2FFC8_9EURO</name>
<evidence type="ECO:0000313" key="17">
    <source>
        <dbReference type="Proteomes" id="UP000054342"/>
    </source>
</evidence>
<keyword evidence="3 13" id="KW-0812">Transmembrane</keyword>
<dbReference type="EMBL" id="KN847318">
    <property type="protein sequence ID" value="KIW58824.1"/>
    <property type="molecule type" value="Genomic_DNA"/>
</dbReference>